<name>A0ABU9DQH4_9BACL</name>
<evidence type="ECO:0000313" key="3">
    <source>
        <dbReference type="Proteomes" id="UP001469365"/>
    </source>
</evidence>
<feature type="region of interest" description="Disordered" evidence="1">
    <location>
        <begin position="1"/>
        <end position="139"/>
    </location>
</feature>
<evidence type="ECO:0000313" key="2">
    <source>
        <dbReference type="EMBL" id="MEK8131087.1"/>
    </source>
</evidence>
<dbReference type="RefSeq" id="WP_341418224.1">
    <property type="nucleotide sequence ID" value="NZ_JBBPCC010000018.1"/>
</dbReference>
<feature type="compositionally biased region" description="Basic residues" evidence="1">
    <location>
        <begin position="1"/>
        <end position="17"/>
    </location>
</feature>
<dbReference type="Proteomes" id="UP001469365">
    <property type="component" value="Unassembled WGS sequence"/>
</dbReference>
<sequence length="176" mass="19286">MSKRKRDKIKAKERRHNRSEGSNLTVIRGGSGKPSVKGELSGSEQLAMEPTSRTVSAAAKELAAVPDLNTAKRRGRPPKSNVLAETASNKSNAAGPRAAMEQAPERTIGSLVPRLDEEGLDAAREPKKKRGSGKKKQTIDWTAELDLEASPHLREMTPAWQQLYALVGRVARREER</sequence>
<gene>
    <name evidence="2" type="ORF">WMW72_24595</name>
</gene>
<reference evidence="2 3" key="1">
    <citation type="submission" date="2024-04" db="EMBL/GenBank/DDBJ databases">
        <title>draft genome sequnece of Paenibacillus filicis.</title>
        <authorList>
            <person name="Kim D.-U."/>
        </authorList>
    </citation>
    <scope>NUCLEOTIDE SEQUENCE [LARGE SCALE GENOMIC DNA]</scope>
    <source>
        <strain evidence="2 3">KACC14197</strain>
    </source>
</reference>
<comment type="caution">
    <text evidence="2">The sequence shown here is derived from an EMBL/GenBank/DDBJ whole genome shotgun (WGS) entry which is preliminary data.</text>
</comment>
<protein>
    <recommendedName>
        <fullName evidence="4">Ribosome biogenesis protein SLX9</fullName>
    </recommendedName>
</protein>
<organism evidence="2 3">
    <name type="scientific">Paenibacillus filicis</name>
    <dbReference type="NCBI Taxonomy" id="669464"/>
    <lineage>
        <taxon>Bacteria</taxon>
        <taxon>Bacillati</taxon>
        <taxon>Bacillota</taxon>
        <taxon>Bacilli</taxon>
        <taxon>Bacillales</taxon>
        <taxon>Paenibacillaceae</taxon>
        <taxon>Paenibacillus</taxon>
    </lineage>
</organism>
<feature type="compositionally biased region" description="Basic residues" evidence="1">
    <location>
        <begin position="126"/>
        <end position="136"/>
    </location>
</feature>
<keyword evidence="3" id="KW-1185">Reference proteome</keyword>
<evidence type="ECO:0000256" key="1">
    <source>
        <dbReference type="SAM" id="MobiDB-lite"/>
    </source>
</evidence>
<evidence type="ECO:0008006" key="4">
    <source>
        <dbReference type="Google" id="ProtNLM"/>
    </source>
</evidence>
<accession>A0ABU9DQH4</accession>
<dbReference type="EMBL" id="JBBPCC010000018">
    <property type="protein sequence ID" value="MEK8131087.1"/>
    <property type="molecule type" value="Genomic_DNA"/>
</dbReference>
<proteinExistence type="predicted"/>
<feature type="compositionally biased region" description="Basic and acidic residues" evidence="1">
    <location>
        <begin position="114"/>
        <end position="125"/>
    </location>
</feature>